<dbReference type="InterPro" id="IPR012674">
    <property type="entry name" value="Calycin"/>
</dbReference>
<dbReference type="InterPro" id="IPR047975">
    <property type="entry name" value="Heme_bind_FMP"/>
</dbReference>
<protein>
    <recommendedName>
        <fullName evidence="4">THAP4-like heme-binding beta-barrel domain-containing protein</fullName>
    </recommendedName>
</protein>
<dbReference type="RefSeq" id="WP_091416003.1">
    <property type="nucleotide sequence ID" value="NZ_LT629749.1"/>
</dbReference>
<gene>
    <name evidence="2" type="ORF">SAMN04488543_4280</name>
</gene>
<evidence type="ECO:0000256" key="1">
    <source>
        <dbReference type="SAM" id="MobiDB-lite"/>
    </source>
</evidence>
<accession>A0A1H2A7L7</accession>
<feature type="region of interest" description="Disordered" evidence="1">
    <location>
        <begin position="1"/>
        <end position="25"/>
    </location>
</feature>
<reference evidence="2 3" key="1">
    <citation type="submission" date="2016-10" db="EMBL/GenBank/DDBJ databases">
        <authorList>
            <person name="de Groot N.N."/>
        </authorList>
    </citation>
    <scope>NUCLEOTIDE SEQUENCE [LARGE SCALE GENOMIC DNA]</scope>
    <source>
        <strain evidence="2 3">DSM 21741</strain>
    </source>
</reference>
<dbReference type="SUPFAM" id="SSF50814">
    <property type="entry name" value="Lipocalins"/>
    <property type="match status" value="1"/>
</dbReference>
<evidence type="ECO:0000313" key="2">
    <source>
        <dbReference type="EMBL" id="SDT41981.1"/>
    </source>
</evidence>
<organism evidence="2 3">
    <name type="scientific">Friedmanniella luteola</name>
    <dbReference type="NCBI Taxonomy" id="546871"/>
    <lineage>
        <taxon>Bacteria</taxon>
        <taxon>Bacillati</taxon>
        <taxon>Actinomycetota</taxon>
        <taxon>Actinomycetes</taxon>
        <taxon>Propionibacteriales</taxon>
        <taxon>Nocardioidaceae</taxon>
        <taxon>Friedmanniella</taxon>
    </lineage>
</organism>
<dbReference type="STRING" id="546871.SAMN04488543_4280"/>
<dbReference type="Proteomes" id="UP000199092">
    <property type="component" value="Chromosome I"/>
</dbReference>
<proteinExistence type="predicted"/>
<dbReference type="EMBL" id="LT629749">
    <property type="protein sequence ID" value="SDT41981.1"/>
    <property type="molecule type" value="Genomic_DNA"/>
</dbReference>
<keyword evidence="3" id="KW-1185">Reference proteome</keyword>
<dbReference type="Gene3D" id="2.40.128.20">
    <property type="match status" value="1"/>
</dbReference>
<evidence type="ECO:0008006" key="4">
    <source>
        <dbReference type="Google" id="ProtNLM"/>
    </source>
</evidence>
<dbReference type="OrthoDB" id="118689at2"/>
<name>A0A1H2A7L7_9ACTN</name>
<dbReference type="NCBIfam" id="NF040572">
    <property type="entry name" value="heme_bind_FMP"/>
    <property type="match status" value="1"/>
</dbReference>
<dbReference type="AlphaFoldDB" id="A0A1H2A7L7"/>
<sequence length="318" mass="33678">MSTDVAAETNLGTALTPRADHPRNTNTVSSYRAVPSHATTAVNLGPLAELPGYWEGTGFSLIARPDFDPDNADGFFLQLNLLRETIEFSSIGSPVPNRGSQQEDVNLFGVTYLHRVTDAATGGALHIEPGIWMNIPGTAADGSDGSVTRLSTVPHGNAVCAVGFAQTADLDGIPDIPSLSTVPYAVGAPPPPPGTPNPYAAYDLGVDTPYRTNPLPSTITQALVDDPITMLRDALRGQTMTHVTRLILDTAGGGGVSNIPFITRNADATDLECVFAVERVRLPGGNEVMQLQYQQVALLSFRGMVYPHVTVGTLIRAF</sequence>
<evidence type="ECO:0000313" key="3">
    <source>
        <dbReference type="Proteomes" id="UP000199092"/>
    </source>
</evidence>